<feature type="non-terminal residue" evidence="3">
    <location>
        <position position="1"/>
    </location>
</feature>
<evidence type="ECO:0000313" key="3">
    <source>
        <dbReference type="EMBL" id="CAK5263464.1"/>
    </source>
</evidence>
<evidence type="ECO:0000256" key="1">
    <source>
        <dbReference type="SAM" id="MobiDB-lite"/>
    </source>
</evidence>
<feature type="region of interest" description="Disordered" evidence="1">
    <location>
        <begin position="1"/>
        <end position="23"/>
    </location>
</feature>
<keyword evidence="2" id="KW-0812">Transmembrane</keyword>
<comment type="caution">
    <text evidence="3">The sequence shown here is derived from an EMBL/GenBank/DDBJ whole genome shotgun (WGS) entry which is preliminary data.</text>
</comment>
<keyword evidence="4" id="KW-1185">Reference proteome</keyword>
<organism evidence="3 4">
    <name type="scientific">Mycena citricolor</name>
    <dbReference type="NCBI Taxonomy" id="2018698"/>
    <lineage>
        <taxon>Eukaryota</taxon>
        <taxon>Fungi</taxon>
        <taxon>Dikarya</taxon>
        <taxon>Basidiomycota</taxon>
        <taxon>Agaricomycotina</taxon>
        <taxon>Agaricomycetes</taxon>
        <taxon>Agaricomycetidae</taxon>
        <taxon>Agaricales</taxon>
        <taxon>Marasmiineae</taxon>
        <taxon>Mycenaceae</taxon>
        <taxon>Mycena</taxon>
    </lineage>
</organism>
<keyword evidence="2" id="KW-0472">Membrane</keyword>
<proteinExistence type="predicted"/>
<dbReference type="EMBL" id="CAVNYO010000040">
    <property type="protein sequence ID" value="CAK5263464.1"/>
    <property type="molecule type" value="Genomic_DNA"/>
</dbReference>
<protein>
    <submittedName>
        <fullName evidence="3">Uncharacterized protein</fullName>
    </submittedName>
</protein>
<feature type="non-terminal residue" evidence="3">
    <location>
        <position position="86"/>
    </location>
</feature>
<accession>A0AAD2GWA2</accession>
<name>A0AAD2GWA2_9AGAR</name>
<dbReference type="Proteomes" id="UP001295794">
    <property type="component" value="Unassembled WGS sequence"/>
</dbReference>
<evidence type="ECO:0000256" key="2">
    <source>
        <dbReference type="SAM" id="Phobius"/>
    </source>
</evidence>
<evidence type="ECO:0000313" key="4">
    <source>
        <dbReference type="Proteomes" id="UP001295794"/>
    </source>
</evidence>
<keyword evidence="2" id="KW-1133">Transmembrane helix</keyword>
<sequence>NVDGRAKTRSTEGLTRSEGDLVQHTEHTDCSKNVVGIQSVLHVFAEPLSIVPVFFLLIVRLQLRQSRVQDAQCIQIGHPPEVLVDG</sequence>
<feature type="transmembrane region" description="Helical" evidence="2">
    <location>
        <begin position="40"/>
        <end position="59"/>
    </location>
</feature>
<gene>
    <name evidence="3" type="ORF">MYCIT1_LOCUS2923</name>
</gene>
<dbReference type="AlphaFoldDB" id="A0AAD2GWA2"/>
<reference evidence="3" key="1">
    <citation type="submission" date="2023-11" db="EMBL/GenBank/DDBJ databases">
        <authorList>
            <person name="De Vega J J."/>
            <person name="De Vega J J."/>
        </authorList>
    </citation>
    <scope>NUCLEOTIDE SEQUENCE</scope>
</reference>